<protein>
    <recommendedName>
        <fullName evidence="3">glutathione transferase</fullName>
        <ecNumber evidence="3">2.5.1.18</ecNumber>
    </recommendedName>
</protein>
<proteinExistence type="inferred from homology"/>
<dbReference type="PROSITE" id="PS50404">
    <property type="entry name" value="GST_NTER"/>
    <property type="match status" value="1"/>
</dbReference>
<keyword evidence="6" id="KW-0808">Transferase</keyword>
<evidence type="ECO:0000256" key="5">
    <source>
        <dbReference type="ARBA" id="ARBA00022575"/>
    </source>
</evidence>
<evidence type="ECO:0000256" key="7">
    <source>
        <dbReference type="ARBA" id="ARBA00047960"/>
    </source>
</evidence>
<dbReference type="GO" id="GO:0009407">
    <property type="term" value="P:toxin catabolic process"/>
    <property type="evidence" value="ECO:0007669"/>
    <property type="project" value="UniProtKB-ARBA"/>
</dbReference>
<dbReference type="InterPro" id="IPR004046">
    <property type="entry name" value="GST_C"/>
</dbReference>
<gene>
    <name evidence="10" type="ORF">TorRG33x02_075770</name>
</gene>
<evidence type="ECO:0000256" key="2">
    <source>
        <dbReference type="ARBA" id="ARBA00010128"/>
    </source>
</evidence>
<dbReference type="SFLD" id="SFLDG00358">
    <property type="entry name" value="Main_(cytGST)"/>
    <property type="match status" value="1"/>
</dbReference>
<dbReference type="STRING" id="63057.A0A2P5FFQ1"/>
<dbReference type="InterPro" id="IPR040079">
    <property type="entry name" value="Glutathione_S-Trfase"/>
</dbReference>
<comment type="subcellular location">
    <subcellularLocation>
        <location evidence="1">Cytoplasm</location>
        <location evidence="1">Cytosol</location>
    </subcellularLocation>
</comment>
<feature type="domain" description="GST C-terminal" evidence="9">
    <location>
        <begin position="58"/>
        <end position="181"/>
    </location>
</feature>
<dbReference type="InParanoid" id="A0A2P5FFQ1"/>
<keyword evidence="11" id="KW-1185">Reference proteome</keyword>
<evidence type="ECO:0000313" key="11">
    <source>
        <dbReference type="Proteomes" id="UP000237000"/>
    </source>
</evidence>
<accession>A0A2P5FFQ1</accession>
<dbReference type="Gene3D" id="3.40.30.10">
    <property type="entry name" value="Glutaredoxin"/>
    <property type="match status" value="1"/>
</dbReference>
<feature type="domain" description="GST N-terminal" evidence="8">
    <location>
        <begin position="1"/>
        <end position="49"/>
    </location>
</feature>
<evidence type="ECO:0000256" key="6">
    <source>
        <dbReference type="ARBA" id="ARBA00022679"/>
    </source>
</evidence>
<dbReference type="SUPFAM" id="SSF52833">
    <property type="entry name" value="Thioredoxin-like"/>
    <property type="match status" value="1"/>
</dbReference>
<evidence type="ECO:0000256" key="4">
    <source>
        <dbReference type="ARBA" id="ARBA00022490"/>
    </source>
</evidence>
<dbReference type="OrthoDB" id="422574at2759"/>
<evidence type="ECO:0000256" key="3">
    <source>
        <dbReference type="ARBA" id="ARBA00012452"/>
    </source>
</evidence>
<dbReference type="InterPro" id="IPR004045">
    <property type="entry name" value="Glutathione_S-Trfase_N"/>
</dbReference>
<dbReference type="InterPro" id="IPR034347">
    <property type="entry name" value="GST_Phi_C"/>
</dbReference>
<comment type="caution">
    <text evidence="10">The sequence shown here is derived from an EMBL/GenBank/DDBJ whole genome shotgun (WGS) entry which is preliminary data.</text>
</comment>
<comment type="catalytic activity">
    <reaction evidence="7">
        <text>RX + glutathione = an S-substituted glutathione + a halide anion + H(+)</text>
        <dbReference type="Rhea" id="RHEA:16437"/>
        <dbReference type="ChEBI" id="CHEBI:15378"/>
        <dbReference type="ChEBI" id="CHEBI:16042"/>
        <dbReference type="ChEBI" id="CHEBI:17792"/>
        <dbReference type="ChEBI" id="CHEBI:57925"/>
        <dbReference type="ChEBI" id="CHEBI:90779"/>
        <dbReference type="EC" id="2.5.1.18"/>
    </reaction>
</comment>
<dbReference type="Gene3D" id="1.20.1050.10">
    <property type="match status" value="1"/>
</dbReference>
<dbReference type="PANTHER" id="PTHR43900:SF47">
    <property type="entry name" value="GLUTATHIONE S-TRANSFERASE F6-RELATED"/>
    <property type="match status" value="1"/>
</dbReference>
<dbReference type="GO" id="GO:0004364">
    <property type="term" value="F:glutathione transferase activity"/>
    <property type="evidence" value="ECO:0007669"/>
    <property type="project" value="UniProtKB-EC"/>
</dbReference>
<keyword evidence="4" id="KW-0963">Cytoplasm</keyword>
<evidence type="ECO:0000256" key="1">
    <source>
        <dbReference type="ARBA" id="ARBA00004514"/>
    </source>
</evidence>
<dbReference type="FunFam" id="1.20.1050.10:FF:000004">
    <property type="entry name" value="Glutathione S-transferase F2"/>
    <property type="match status" value="1"/>
</dbReference>
<dbReference type="PROSITE" id="PS50405">
    <property type="entry name" value="GST_CTER"/>
    <property type="match status" value="1"/>
</dbReference>
<reference evidence="11" key="1">
    <citation type="submission" date="2016-06" db="EMBL/GenBank/DDBJ databases">
        <title>Parallel loss of symbiosis genes in relatives of nitrogen-fixing non-legume Parasponia.</title>
        <authorList>
            <person name="Van Velzen R."/>
            <person name="Holmer R."/>
            <person name="Bu F."/>
            <person name="Rutten L."/>
            <person name="Van Zeijl A."/>
            <person name="Liu W."/>
            <person name="Santuari L."/>
            <person name="Cao Q."/>
            <person name="Sharma T."/>
            <person name="Shen D."/>
            <person name="Roswanjaya Y."/>
            <person name="Wardhani T."/>
            <person name="Kalhor M.S."/>
            <person name="Jansen J."/>
            <person name="Van den Hoogen J."/>
            <person name="Gungor B."/>
            <person name="Hartog M."/>
            <person name="Hontelez J."/>
            <person name="Verver J."/>
            <person name="Yang W.-C."/>
            <person name="Schijlen E."/>
            <person name="Repin R."/>
            <person name="Schilthuizen M."/>
            <person name="Schranz E."/>
            <person name="Heidstra R."/>
            <person name="Miyata K."/>
            <person name="Fedorova E."/>
            <person name="Kohlen W."/>
            <person name="Bisseling T."/>
            <person name="Smit S."/>
            <person name="Geurts R."/>
        </authorList>
    </citation>
    <scope>NUCLEOTIDE SEQUENCE [LARGE SCALE GENOMIC DNA]</scope>
    <source>
        <strain evidence="11">cv. RG33-2</strain>
    </source>
</reference>
<dbReference type="AlphaFoldDB" id="A0A2P5FFQ1"/>
<comment type="similarity">
    <text evidence="2">Belongs to the GST superfamily. Phi family.</text>
</comment>
<dbReference type="SUPFAM" id="SSF47616">
    <property type="entry name" value="GST C-terminal domain-like"/>
    <property type="match status" value="1"/>
</dbReference>
<keyword evidence="5" id="KW-0216">Detoxification</keyword>
<dbReference type="InterPro" id="IPR036249">
    <property type="entry name" value="Thioredoxin-like_sf"/>
</dbReference>
<dbReference type="EMBL" id="JXTC01000037">
    <property type="protein sequence ID" value="PON96596.1"/>
    <property type="molecule type" value="Genomic_DNA"/>
</dbReference>
<dbReference type="Pfam" id="PF00043">
    <property type="entry name" value="GST_C"/>
    <property type="match status" value="1"/>
</dbReference>
<evidence type="ECO:0000259" key="9">
    <source>
        <dbReference type="PROSITE" id="PS50405"/>
    </source>
</evidence>
<dbReference type="PANTHER" id="PTHR43900">
    <property type="entry name" value="GLUTATHIONE S-TRANSFERASE RHO"/>
    <property type="match status" value="1"/>
</dbReference>
<dbReference type="InterPro" id="IPR010987">
    <property type="entry name" value="Glutathione-S-Trfase_C-like"/>
</dbReference>
<name>A0A2P5FFQ1_TREOI</name>
<organism evidence="10 11">
    <name type="scientific">Trema orientale</name>
    <name type="common">Charcoal tree</name>
    <name type="synonym">Celtis orientalis</name>
    <dbReference type="NCBI Taxonomy" id="63057"/>
    <lineage>
        <taxon>Eukaryota</taxon>
        <taxon>Viridiplantae</taxon>
        <taxon>Streptophyta</taxon>
        <taxon>Embryophyta</taxon>
        <taxon>Tracheophyta</taxon>
        <taxon>Spermatophyta</taxon>
        <taxon>Magnoliopsida</taxon>
        <taxon>eudicotyledons</taxon>
        <taxon>Gunneridae</taxon>
        <taxon>Pentapetalae</taxon>
        <taxon>rosids</taxon>
        <taxon>fabids</taxon>
        <taxon>Rosales</taxon>
        <taxon>Cannabaceae</taxon>
        <taxon>Trema</taxon>
    </lineage>
</organism>
<dbReference type="Proteomes" id="UP000237000">
    <property type="component" value="Unassembled WGS sequence"/>
</dbReference>
<dbReference type="SFLD" id="SFLDS00019">
    <property type="entry name" value="Glutathione_Transferase_(cytos"/>
    <property type="match status" value="1"/>
</dbReference>
<dbReference type="GO" id="GO:0043295">
    <property type="term" value="F:glutathione binding"/>
    <property type="evidence" value="ECO:0007669"/>
    <property type="project" value="TreeGrafter"/>
</dbReference>
<sequence>MSPLNLTSSSSLSKPQPFGQVPALEDGDLLLFESRAITRYIAEEYAEKGTQLVPPDFMKKNKAIASVWMEVEAHQFSPVTSKLGWEIIFKPMFGMTTDRAVVEENEAKLGKVLDVYENRLSESKYLGGDCFGLVDLHHIPSVQYMLETSLRKLFESRPHVNAWVADIIARPAWAKVLAMKG</sequence>
<evidence type="ECO:0000259" key="8">
    <source>
        <dbReference type="PROSITE" id="PS50404"/>
    </source>
</evidence>
<dbReference type="CDD" id="cd03187">
    <property type="entry name" value="GST_C_Phi"/>
    <property type="match status" value="1"/>
</dbReference>
<evidence type="ECO:0000313" key="10">
    <source>
        <dbReference type="EMBL" id="PON96596.1"/>
    </source>
</evidence>
<dbReference type="InterPro" id="IPR036282">
    <property type="entry name" value="Glutathione-S-Trfase_C_sf"/>
</dbReference>
<dbReference type="Pfam" id="PF02798">
    <property type="entry name" value="GST_N"/>
    <property type="match status" value="1"/>
</dbReference>
<dbReference type="GO" id="GO:0005829">
    <property type="term" value="C:cytosol"/>
    <property type="evidence" value="ECO:0007669"/>
    <property type="project" value="UniProtKB-SubCell"/>
</dbReference>
<dbReference type="GO" id="GO:0006749">
    <property type="term" value="P:glutathione metabolic process"/>
    <property type="evidence" value="ECO:0007669"/>
    <property type="project" value="TreeGrafter"/>
</dbReference>
<dbReference type="EC" id="2.5.1.18" evidence="3"/>